<proteinExistence type="predicted"/>
<gene>
    <name evidence="1" type="ORF">EIMP300_82360</name>
</gene>
<evidence type="ECO:0000313" key="2">
    <source>
        <dbReference type="Proteomes" id="UP000467488"/>
    </source>
</evidence>
<accession>A0A8S0G226</accession>
<evidence type="ECO:0000313" key="1">
    <source>
        <dbReference type="EMBL" id="BBU86836.1"/>
    </source>
</evidence>
<dbReference type="Proteomes" id="UP000467488">
    <property type="component" value="Chromosome"/>
</dbReference>
<dbReference type="AlphaFoldDB" id="A0A8S0G226"/>
<organism evidence="1 2">
    <name type="scientific">Escherichia coli</name>
    <dbReference type="NCBI Taxonomy" id="562"/>
    <lineage>
        <taxon>Bacteria</taxon>
        <taxon>Pseudomonadati</taxon>
        <taxon>Pseudomonadota</taxon>
        <taxon>Gammaproteobacteria</taxon>
        <taxon>Enterobacterales</taxon>
        <taxon>Enterobacteriaceae</taxon>
        <taxon>Escherichia</taxon>
    </lineage>
</organism>
<dbReference type="EMBL" id="AP022360">
    <property type="protein sequence ID" value="BBU86836.1"/>
    <property type="molecule type" value="Genomic_DNA"/>
</dbReference>
<sequence>MKGMTQKVIANGRHTLWHYAWSCDFDGRQHSISRITPVTGINTTMVTHHPEYPISCILLTANAIAGTAKINVKINDAGSAKKMKTP</sequence>
<reference evidence="1 2" key="1">
    <citation type="submission" date="2020-01" db="EMBL/GenBank/DDBJ databases">
        <title>Dynamics of blaIMP-6 dissemination in carbapenem resistant Enterobacteriacea isolated from regional surveillance in Osaka, Japan.</title>
        <authorList>
            <person name="Abe R."/>
            <person name="Akeda Y."/>
            <person name="Sugawara Y."/>
            <person name="Yamamoto N."/>
            <person name="Tomono K."/>
            <person name="Takeuchi D."/>
            <person name="Kawahara R."/>
            <person name="Hamada S."/>
        </authorList>
    </citation>
    <scope>NUCLEOTIDE SEQUENCE [LARGE SCALE GENOMIC DNA]</scope>
    <source>
        <strain evidence="1 2">E300</strain>
    </source>
</reference>
<protein>
    <submittedName>
        <fullName evidence="1">Uncharacterized protein</fullName>
    </submittedName>
</protein>
<name>A0A8S0G226_ECOLX</name>